<protein>
    <submittedName>
        <fullName evidence="1">Uncharacterized protein</fullName>
    </submittedName>
</protein>
<proteinExistence type="predicted"/>
<reference evidence="1" key="1">
    <citation type="submission" date="2017-05" db="UniProtKB">
        <authorList>
            <consortium name="EnsemblMetazoa"/>
        </authorList>
    </citation>
    <scope>IDENTIFICATION</scope>
</reference>
<accession>A0A1X7T7K2</accession>
<dbReference type="EnsemblMetazoa" id="Aqu2.1.10380_001">
    <property type="protein sequence ID" value="Aqu2.1.10380_001"/>
    <property type="gene ID" value="Aqu2.1.10380"/>
</dbReference>
<name>A0A1X7T7K2_AMPQE</name>
<dbReference type="AlphaFoldDB" id="A0A1X7T7K2"/>
<evidence type="ECO:0000313" key="1">
    <source>
        <dbReference type="EnsemblMetazoa" id="Aqu2.1.10380_001"/>
    </source>
</evidence>
<sequence length="18" mass="1974">MSDGGMGMRYTSMHGNEI</sequence>
<organism evidence="1">
    <name type="scientific">Amphimedon queenslandica</name>
    <name type="common">Sponge</name>
    <dbReference type="NCBI Taxonomy" id="400682"/>
    <lineage>
        <taxon>Eukaryota</taxon>
        <taxon>Metazoa</taxon>
        <taxon>Porifera</taxon>
        <taxon>Demospongiae</taxon>
        <taxon>Heteroscleromorpha</taxon>
        <taxon>Haplosclerida</taxon>
        <taxon>Niphatidae</taxon>
        <taxon>Amphimedon</taxon>
    </lineage>
</organism>
<dbReference type="InParanoid" id="A0A1X7T7K2"/>